<name>A0A1W1UE85_9BACT</name>
<dbReference type="OrthoDB" id="887282at2"/>
<dbReference type="AlphaFoldDB" id="A0A1W1UE85"/>
<gene>
    <name evidence="1" type="ORF">SAMN00120144_3116</name>
</gene>
<accession>A0A1W1UE85</accession>
<protein>
    <submittedName>
        <fullName evidence="1">Uncharacterized protein</fullName>
    </submittedName>
</protein>
<dbReference type="EMBL" id="FWWW01000007">
    <property type="protein sequence ID" value="SMB79349.1"/>
    <property type="molecule type" value="Genomic_DNA"/>
</dbReference>
<dbReference type="RefSeq" id="WP_084443000.1">
    <property type="nucleotide sequence ID" value="NZ_FWWW01000007.1"/>
</dbReference>
<keyword evidence="2" id="KW-1185">Reference proteome</keyword>
<organism evidence="1 2">
    <name type="scientific">Hymenobacter roseosalivarius DSM 11622</name>
    <dbReference type="NCBI Taxonomy" id="645990"/>
    <lineage>
        <taxon>Bacteria</taxon>
        <taxon>Pseudomonadati</taxon>
        <taxon>Bacteroidota</taxon>
        <taxon>Cytophagia</taxon>
        <taxon>Cytophagales</taxon>
        <taxon>Hymenobacteraceae</taxon>
        <taxon>Hymenobacter</taxon>
    </lineage>
</organism>
<dbReference type="Proteomes" id="UP000192266">
    <property type="component" value="Unassembled WGS sequence"/>
</dbReference>
<proteinExistence type="predicted"/>
<dbReference type="STRING" id="645990.SAMN00120144_3116"/>
<evidence type="ECO:0000313" key="1">
    <source>
        <dbReference type="EMBL" id="SMB79349.1"/>
    </source>
</evidence>
<evidence type="ECO:0000313" key="2">
    <source>
        <dbReference type="Proteomes" id="UP000192266"/>
    </source>
</evidence>
<reference evidence="1 2" key="1">
    <citation type="submission" date="2017-04" db="EMBL/GenBank/DDBJ databases">
        <authorList>
            <person name="Afonso C.L."/>
            <person name="Miller P.J."/>
            <person name="Scott M.A."/>
            <person name="Spackman E."/>
            <person name="Goraichik I."/>
            <person name="Dimitrov K.M."/>
            <person name="Suarez D.L."/>
            <person name="Swayne D.E."/>
        </authorList>
    </citation>
    <scope>NUCLEOTIDE SEQUENCE [LARGE SCALE GENOMIC DNA]</scope>
    <source>
        <strain evidence="1 2">DSM 11622</strain>
    </source>
</reference>
<sequence length="117" mass="13350">MNQLPHYYPSAPGFAAQEAYLIIEQEPRDHAEKSRLEKLRRYIQRHAHQADLRNLALAVQELMGTGYQVGCGSSHIWIKRLADSVTLPAPERLAIVADRLTTAFREWNAPCLCLRPE</sequence>